<comment type="caution">
    <text evidence="2">The sequence shown here is derived from an EMBL/GenBank/DDBJ whole genome shotgun (WGS) entry which is preliminary data.</text>
</comment>
<dbReference type="Gene3D" id="3.40.50.720">
    <property type="entry name" value="NAD(P)-binding Rossmann-like Domain"/>
    <property type="match status" value="1"/>
</dbReference>
<accession>A0A0M2PXV1</accession>
<dbReference type="EMBL" id="AJTX02000002">
    <property type="protein sequence ID" value="KKJ01266.1"/>
    <property type="molecule type" value="Genomic_DNA"/>
</dbReference>
<dbReference type="RefSeq" id="WP_017713879.1">
    <property type="nucleotide sequence ID" value="NZ_KB235941.1"/>
</dbReference>
<keyword evidence="3" id="KW-1185">Reference proteome</keyword>
<dbReference type="PANTHER" id="PTHR10953:SF102">
    <property type="entry name" value="ADENYLYLTRANSFERASE AND SULFURTRANSFERASE MOCS3"/>
    <property type="match status" value="1"/>
</dbReference>
<sequence>MALPQNLTICFSKRALRDIERNIAQPQPEQGGALLGPIGQPLISHLIPDPAARTTGASYFPSDQLTSKVQEMERYHNLEFKGIIHSHPGSLDRLSGPDEEALAEGLRINPHMDYFIAPIVTRKGFFSGALGEHELDLGQTKLSCYMGYNRGSRIEISPVPVQTVRAAMPDRPEPTTTLAPSAPASHSPSFAFSRFEQHLKQAVKHLNLMEDPRFFPLVQDGVDLRGSTVQVEGGLELLFMAGGGYPVAAPVLLATLEDGNTEQLQMPWSLEVPAAERLTRAMKDLLSGSGPYRKGYGVILGKSALTDNPERAAIAGWSGRFVAEDPAVIQAQVREGLFARSQGLLSQHIRQKRVLIAGAGSVGSYMAEQLVRQGVEQITLIDPDGVELANLNRSSYDLADVGRTKVDALACRLLNINPGVEITRSPLDLFDHDPETLASWIEAADLVIGTTDQPKAQQALNRYAHGLGTTALYVGLYDGAQGGEVLLVIPEKTPCYACAAATRQGFQEVSSSVDYGTGRVSGEMALVADIHHVASGAVKLALALLLPPEAEANLKAFVEPLLESGQTFLTFSMVPNYWFYPQLLGQVPGQFAYQSVCLTPEKSDTCPVCGAPEHRIDPRSIPLKAPAVTDLRAVLAEAS</sequence>
<proteinExistence type="predicted"/>
<dbReference type="AlphaFoldDB" id="A0A0M2PXV1"/>
<protein>
    <recommendedName>
        <fullName evidence="1">THIF-type NAD/FAD binding fold domain-containing protein</fullName>
    </recommendedName>
</protein>
<dbReference type="GO" id="GO:0005737">
    <property type="term" value="C:cytoplasm"/>
    <property type="evidence" value="ECO:0007669"/>
    <property type="project" value="TreeGrafter"/>
</dbReference>
<organism evidence="2 3">
    <name type="scientific">Prochlorothrix hollandica PCC 9006 = CALU 1027</name>
    <dbReference type="NCBI Taxonomy" id="317619"/>
    <lineage>
        <taxon>Bacteria</taxon>
        <taxon>Bacillati</taxon>
        <taxon>Cyanobacteriota</taxon>
        <taxon>Cyanophyceae</taxon>
        <taxon>Prochlorotrichales</taxon>
        <taxon>Prochlorotrichaceae</taxon>
        <taxon>Prochlorothrix</taxon>
    </lineage>
</organism>
<dbReference type="eggNOG" id="COG0476">
    <property type="taxonomic scope" value="Bacteria"/>
</dbReference>
<name>A0A0M2PXV1_PROHO</name>
<dbReference type="PANTHER" id="PTHR10953">
    <property type="entry name" value="UBIQUITIN-ACTIVATING ENZYME E1"/>
    <property type="match status" value="1"/>
</dbReference>
<dbReference type="GO" id="GO:0008641">
    <property type="term" value="F:ubiquitin-like modifier activating enzyme activity"/>
    <property type="evidence" value="ECO:0007669"/>
    <property type="project" value="InterPro"/>
</dbReference>
<dbReference type="InterPro" id="IPR035985">
    <property type="entry name" value="Ubiquitin-activating_enz"/>
</dbReference>
<feature type="domain" description="THIF-type NAD/FAD binding fold" evidence="1">
    <location>
        <begin position="346"/>
        <end position="517"/>
    </location>
</feature>
<reference evidence="2" key="1">
    <citation type="submission" date="2012-04" db="EMBL/GenBank/DDBJ databases">
        <authorList>
            <person name="Borisov I.G."/>
            <person name="Ivanikova N.V."/>
            <person name="Pinevich A.V."/>
        </authorList>
    </citation>
    <scope>NUCLEOTIDE SEQUENCE</scope>
    <source>
        <strain evidence="2">CALU 1027</strain>
    </source>
</reference>
<dbReference type="GO" id="GO:0016779">
    <property type="term" value="F:nucleotidyltransferase activity"/>
    <property type="evidence" value="ECO:0007669"/>
    <property type="project" value="TreeGrafter"/>
</dbReference>
<dbReference type="Proteomes" id="UP000034681">
    <property type="component" value="Unassembled WGS sequence"/>
</dbReference>
<dbReference type="InterPro" id="IPR045886">
    <property type="entry name" value="ThiF/MoeB/HesA"/>
</dbReference>
<dbReference type="GO" id="GO:0004792">
    <property type="term" value="F:thiosulfate-cyanide sulfurtransferase activity"/>
    <property type="evidence" value="ECO:0007669"/>
    <property type="project" value="TreeGrafter"/>
</dbReference>
<dbReference type="OrthoDB" id="419633at2"/>
<evidence type="ECO:0000313" key="2">
    <source>
        <dbReference type="EMBL" id="KKJ01266.1"/>
    </source>
</evidence>
<dbReference type="Pfam" id="PF00899">
    <property type="entry name" value="ThiF"/>
    <property type="match status" value="1"/>
</dbReference>
<dbReference type="SUPFAM" id="SSF69572">
    <property type="entry name" value="Activating enzymes of the ubiquitin-like proteins"/>
    <property type="match status" value="1"/>
</dbReference>
<dbReference type="STRING" id="317619.GCA_000332315_03695"/>
<evidence type="ECO:0000259" key="1">
    <source>
        <dbReference type="Pfam" id="PF00899"/>
    </source>
</evidence>
<evidence type="ECO:0000313" key="3">
    <source>
        <dbReference type="Proteomes" id="UP000034681"/>
    </source>
</evidence>
<dbReference type="Gene3D" id="3.40.140.10">
    <property type="entry name" value="Cytidine Deaminase, domain 2"/>
    <property type="match status" value="1"/>
</dbReference>
<dbReference type="SUPFAM" id="SSF102712">
    <property type="entry name" value="JAB1/MPN domain"/>
    <property type="match status" value="1"/>
</dbReference>
<gene>
    <name evidence="2" type="ORF">PROH_02560</name>
</gene>
<dbReference type="eggNOG" id="COG1310">
    <property type="taxonomic scope" value="Bacteria"/>
</dbReference>
<dbReference type="InterPro" id="IPR000594">
    <property type="entry name" value="ThiF_NAD_FAD-bd"/>
</dbReference>